<sequence length="714" mass="82010">MAAVMPSQGQLWDFASSLPVKLMLLSCLTFYIFLTHDSPQYRWRRYFVASFLFAVPVLVGIFWQAAVAINVPEPYLDEVFHIPQAQQYCQGRWFEWDDKITTPPGLYVIGISIFKLWTDNCSELNLRLTSWFSLLLLGVTTMQCRRLIEARLSERDTVQTRYRQLSVYAIHTGMNIGLFPLLFFFSALYYTDVLSTLVVLLAFQNHLERVSPWGRTWSSDFWVILFGVTALFMRQTNVFWVVVFMGGLEAVHAVKTLPLPSNTQALVRPSNSGFVEKVKYYTMLCSWGFIHDPALNLVSLDDVLFFVVSAAIAVLYNPVRVLKQVWPHVFVLGLFVAFVLWNGSVVLGDKSNHVATIHLPQMLYIWPLFAFFSAPLLIPALMLLFPLIWDTYSKSQWGNVVRKETQRKNHGIAERKAAEPQLHAEQDQGLSMFQEIYLTYGRNLNIAGCALLVPVAVAVVHFNTIIHPFTLADNRHYMFYIFRYTILRAGWVRYALAPVYVFCGALCWKTLEGCRPNYYKAQDEDCPVARQTQGRCGFISRPFIDGSIPFPSTQEITRRHLAKLALRWPDHETTPSLAVPDYLDDSHSVSASPPSLSTALLWVLTTALSLITAPLVEPRYFILPWVFWRLLAPAWPAHTCFKPRLEGDRPRNFLGPLGRLFRLGRKVDVRLSLETVWFIVINLFTGYMFIARPFYWRAEDGALLDGGRVQRFMW</sequence>
<comment type="function">
    <text evidence="13">Dol-P-Glc:Glc(2)Man(9)GlcNAc(2)-PP-Dol alpha-1,2-glucosyltransferase that operates in the biosynthetic pathway of dolichol-linked oligosaccharides, the glycan precursors employed in protein asparagine (N)-glycosylation. The assembly of dolichol-linked oligosaccharides begins on the cytosolic side of the endoplasmic reticulum membrane and finishes in its lumen. The sequential addition of sugars to dolichol pyrophosphate produces dolichol-linked oligosaccharides containing fourteen sugars, including two GlcNAcs, nine mannoses and three glucoses. Once assembled, the oligosaccharide is transferred from the lipid to nascent proteins by oligosaccharyltransferases. In the lumen of the endoplasmic reticulum, adds the third and last glucose residue from dolichyl phosphate glucose (Dol-P-Glc) onto the lipid-linked oligosaccharide intermediate Glc(2)Man(9)GlcNAc(2)-PP-Dol to produce Glc(3)Man(9)GlcNAc(2)-PP-Dol.</text>
</comment>
<evidence type="ECO:0000256" key="14">
    <source>
        <dbReference type="ARBA" id="ARBA00048064"/>
    </source>
</evidence>
<feature type="transmembrane region" description="Helical" evidence="15">
    <location>
        <begin position="14"/>
        <end position="34"/>
    </location>
</feature>
<feature type="transmembrane region" description="Helical" evidence="15">
    <location>
        <begin position="671"/>
        <end position="690"/>
    </location>
</feature>
<keyword evidence="17" id="KW-1185">Reference proteome</keyword>
<dbReference type="OrthoDB" id="4769at2759"/>
<evidence type="ECO:0000313" key="16">
    <source>
        <dbReference type="EMBL" id="KUI68632.1"/>
    </source>
</evidence>
<feature type="transmembrane region" description="Helical" evidence="15">
    <location>
        <begin position="221"/>
        <end position="245"/>
    </location>
</feature>
<evidence type="ECO:0000256" key="6">
    <source>
        <dbReference type="ARBA" id="ARBA00022676"/>
    </source>
</evidence>
<feature type="transmembrane region" description="Helical" evidence="15">
    <location>
        <begin position="303"/>
        <end position="319"/>
    </location>
</feature>
<evidence type="ECO:0000313" key="17">
    <source>
        <dbReference type="Proteomes" id="UP000078559"/>
    </source>
</evidence>
<dbReference type="AlphaFoldDB" id="A0A194VXA2"/>
<keyword evidence="8 15" id="KW-0812">Transmembrane</keyword>
<gene>
    <name evidence="16" type="ORF">VM1G_03678</name>
</gene>
<feature type="transmembrane region" description="Helical" evidence="15">
    <location>
        <begin position="325"/>
        <end position="347"/>
    </location>
</feature>
<dbReference type="GO" id="GO:0005789">
    <property type="term" value="C:endoplasmic reticulum membrane"/>
    <property type="evidence" value="ECO:0007669"/>
    <property type="project" value="UniProtKB-SubCell"/>
</dbReference>
<dbReference type="UniPathway" id="UPA00378"/>
<feature type="transmembrane region" description="Helical" evidence="15">
    <location>
        <begin position="368"/>
        <end position="389"/>
    </location>
</feature>
<dbReference type="GO" id="GO:0106073">
    <property type="term" value="F:dolichyl pyrophosphate Glc2Man9GlcNAc2 alpha-1,2-glucosyltransferase activity"/>
    <property type="evidence" value="ECO:0007669"/>
    <property type="project" value="UniProtKB-EC"/>
</dbReference>
<comment type="pathway">
    <text evidence="2">Protein modification; protein glycosylation.</text>
</comment>
<comment type="subcellular location">
    <subcellularLocation>
        <location evidence="1">Endoplasmic reticulum membrane</location>
        <topology evidence="1">Multi-pass membrane protein</topology>
    </subcellularLocation>
</comment>
<dbReference type="PANTHER" id="PTHR12989:SF10">
    <property type="entry name" value="DOL-P-GLC:GLC(2)MAN(9)GLCNAC(2)-PP-DOL ALPHA-1,2-GLUCOSYLTRANSFERASE-RELATED"/>
    <property type="match status" value="1"/>
</dbReference>
<dbReference type="PANTHER" id="PTHR12989">
    <property type="entry name" value="ALPHA-1,2-GLUCOSYLTRANSFERASE ALG10"/>
    <property type="match status" value="1"/>
</dbReference>
<evidence type="ECO:0000256" key="13">
    <source>
        <dbReference type="ARBA" id="ARBA00044727"/>
    </source>
</evidence>
<evidence type="ECO:0000256" key="15">
    <source>
        <dbReference type="SAM" id="Phobius"/>
    </source>
</evidence>
<keyword evidence="6" id="KW-0328">Glycosyltransferase</keyword>
<evidence type="ECO:0000256" key="7">
    <source>
        <dbReference type="ARBA" id="ARBA00022679"/>
    </source>
</evidence>
<keyword evidence="7" id="KW-0808">Transferase</keyword>
<dbReference type="Pfam" id="PF04922">
    <property type="entry name" value="DIE2_ALG10"/>
    <property type="match status" value="1"/>
</dbReference>
<dbReference type="EMBL" id="CM003101">
    <property type="protein sequence ID" value="KUI68632.1"/>
    <property type="molecule type" value="Genomic_DNA"/>
</dbReference>
<evidence type="ECO:0000256" key="8">
    <source>
        <dbReference type="ARBA" id="ARBA00022692"/>
    </source>
</evidence>
<name>A0A194VXA2_CYTMA</name>
<feature type="transmembrane region" description="Helical" evidence="15">
    <location>
        <begin position="444"/>
        <end position="470"/>
    </location>
</feature>
<dbReference type="GO" id="GO:0006488">
    <property type="term" value="P:dolichol-linked oligosaccharide biosynthetic process"/>
    <property type="evidence" value="ECO:0007669"/>
    <property type="project" value="InterPro"/>
</dbReference>
<protein>
    <recommendedName>
        <fullName evidence="5">Dol-P-Glc:Glc(2)Man(9)GlcNAc(2)-PP-Dol alpha-1,2-glucosyltransferase</fullName>
        <ecNumber evidence="4">2.4.1.256</ecNumber>
    </recommendedName>
    <alternativeName>
        <fullName evidence="12">Asparagine-linked glycosylation protein 10</fullName>
    </alternativeName>
</protein>
<evidence type="ECO:0000256" key="1">
    <source>
        <dbReference type="ARBA" id="ARBA00004477"/>
    </source>
</evidence>
<evidence type="ECO:0000256" key="12">
    <source>
        <dbReference type="ARBA" id="ARBA00032069"/>
    </source>
</evidence>
<comment type="similarity">
    <text evidence="3">Belongs to the ALG10 glucosyltransferase family.</text>
</comment>
<keyword evidence="11 15" id="KW-0472">Membrane</keyword>
<keyword evidence="10 15" id="KW-1133">Transmembrane helix</keyword>
<feature type="transmembrane region" description="Helical" evidence="15">
    <location>
        <begin position="165"/>
        <end position="190"/>
    </location>
</feature>
<evidence type="ECO:0000256" key="2">
    <source>
        <dbReference type="ARBA" id="ARBA00004922"/>
    </source>
</evidence>
<evidence type="ECO:0000256" key="9">
    <source>
        <dbReference type="ARBA" id="ARBA00022824"/>
    </source>
</evidence>
<accession>A0A194VXA2</accession>
<evidence type="ECO:0000256" key="11">
    <source>
        <dbReference type="ARBA" id="ARBA00023136"/>
    </source>
</evidence>
<dbReference type="InterPro" id="IPR016900">
    <property type="entry name" value="Alg10"/>
</dbReference>
<keyword evidence="9" id="KW-0256">Endoplasmic reticulum</keyword>
<feature type="transmembrane region" description="Helical" evidence="15">
    <location>
        <begin position="46"/>
        <end position="66"/>
    </location>
</feature>
<evidence type="ECO:0000256" key="4">
    <source>
        <dbReference type="ARBA" id="ARBA00011967"/>
    </source>
</evidence>
<evidence type="ECO:0000256" key="3">
    <source>
        <dbReference type="ARBA" id="ARBA00010600"/>
    </source>
</evidence>
<reference evidence="16" key="1">
    <citation type="submission" date="2014-12" db="EMBL/GenBank/DDBJ databases">
        <title>Genome Sequence of Valsa Canker Pathogens Uncovers a Specific Adaption of Colonization on Woody Bark.</title>
        <authorList>
            <person name="Yin Z."/>
            <person name="Liu H."/>
            <person name="Gao X."/>
            <person name="Li Z."/>
            <person name="Song N."/>
            <person name="Ke X."/>
            <person name="Dai Q."/>
            <person name="Wu Y."/>
            <person name="Sun Y."/>
            <person name="Xu J.-R."/>
            <person name="Kang Z.K."/>
            <person name="Wang L."/>
            <person name="Huang L."/>
        </authorList>
    </citation>
    <scope>NUCLEOTIDE SEQUENCE [LARGE SCALE GENOMIC DNA]</scope>
    <source>
        <strain evidence="16">03-8</strain>
    </source>
</reference>
<evidence type="ECO:0000256" key="5">
    <source>
        <dbReference type="ARBA" id="ARBA00018512"/>
    </source>
</evidence>
<comment type="catalytic activity">
    <reaction evidence="14">
        <text>an alpha-D-Glc-(1-&gt;3)-alpha-D-Glc-(1-&gt;3)-alpha-D-Man-(1-&gt;2)-alpha-D-Man-(1-&gt;2)-alpha-D-Man-(1-&gt;3)-[alpha-D-Man-(1-&gt;2)-alpha-D-Man-(1-&gt;3)-[alpha-D-Man-(1-&gt;2)-alpha-D-Man-(1-&gt;6)]-alpha-D-Man-(1-&gt;6)]-beta-D-Man-(1-&gt;4)-beta-D-GlcNAc-(1-&gt;4)-alpha-D-GlcNAc-diphospho-di-trans,poly-cis-dolichol + a di-trans,poly-cis-dolichyl beta-D-glucosyl phosphate = a alpha-D-Glc-(1-&gt;2)-alpha-D-Glc-(1-&gt;3)-alpha-D-Glc-(1-&gt;3)-alpha-D-Man-(1-&gt;2)-alpha-D-Man-(1-&gt;2)-alpha-D-Man-(1-&gt;3)-[alpha-D-Man-(1-&gt;2)-alpha-D-Man-(1-&gt;3)-[alpha-D-Man-(1-&gt;2)-alpha-D-Man-(1-&gt;6)]-alpha-D-Man-(1-&gt;6)]-beta-D-Man-(1-&gt;4)-beta-D-GlcNAc-(1-&gt;4)-alpha-D-GlcNAc-diphospho-di-trans,poly-cis-dolichol + a di-trans,poly-cis-dolichyl phosphate + H(+)</text>
        <dbReference type="Rhea" id="RHEA:29543"/>
        <dbReference type="Rhea" id="RHEA-COMP:19498"/>
        <dbReference type="Rhea" id="RHEA-COMP:19502"/>
        <dbReference type="Rhea" id="RHEA-COMP:19512"/>
        <dbReference type="Rhea" id="RHEA-COMP:19522"/>
        <dbReference type="ChEBI" id="CHEBI:15378"/>
        <dbReference type="ChEBI" id="CHEBI:57525"/>
        <dbReference type="ChEBI" id="CHEBI:57683"/>
        <dbReference type="ChEBI" id="CHEBI:132522"/>
        <dbReference type="ChEBI" id="CHEBI:132523"/>
        <dbReference type="EC" id="2.4.1.256"/>
    </reaction>
    <physiologicalReaction direction="left-to-right" evidence="14">
        <dbReference type="Rhea" id="RHEA:29544"/>
    </physiologicalReaction>
</comment>
<evidence type="ECO:0000256" key="10">
    <source>
        <dbReference type="ARBA" id="ARBA00022989"/>
    </source>
</evidence>
<dbReference type="EC" id="2.4.1.256" evidence="4"/>
<proteinExistence type="inferred from homology"/>
<dbReference type="Proteomes" id="UP000078559">
    <property type="component" value="Chromosome 4"/>
</dbReference>
<organism evidence="16 17">
    <name type="scientific">Cytospora mali</name>
    <name type="common">Apple Valsa canker fungus</name>
    <name type="synonym">Valsa mali</name>
    <dbReference type="NCBI Taxonomy" id="578113"/>
    <lineage>
        <taxon>Eukaryota</taxon>
        <taxon>Fungi</taxon>
        <taxon>Dikarya</taxon>
        <taxon>Ascomycota</taxon>
        <taxon>Pezizomycotina</taxon>
        <taxon>Sordariomycetes</taxon>
        <taxon>Sordariomycetidae</taxon>
        <taxon>Diaporthales</taxon>
        <taxon>Cytosporaceae</taxon>
        <taxon>Cytospora</taxon>
    </lineage>
</organism>
<feature type="transmembrane region" description="Helical" evidence="15">
    <location>
        <begin position="491"/>
        <end position="511"/>
    </location>
</feature>